<dbReference type="AlphaFoldDB" id="A0AAV4HCR6"/>
<keyword evidence="2" id="KW-1185">Reference proteome</keyword>
<protein>
    <submittedName>
        <fullName evidence="1">Uncharacterized protein</fullName>
    </submittedName>
</protein>
<sequence length="110" mass="12680">MPFMNRSSSLQSTVVGWQRRDVRHKSAFPSFKPRYATSNVFNHIYPKSHGYKETLSPAQVYTGTSRDAYMQLLQTALSGLPGDTTLQVRWRPSSEKPTFSLEFLQMYLSR</sequence>
<gene>
    <name evidence="1" type="ORF">ElyMa_004442000</name>
</gene>
<comment type="caution">
    <text evidence="1">The sequence shown here is derived from an EMBL/GenBank/DDBJ whole genome shotgun (WGS) entry which is preliminary data.</text>
</comment>
<name>A0AAV4HCR6_9GAST</name>
<accession>A0AAV4HCR6</accession>
<organism evidence="1 2">
    <name type="scientific">Elysia marginata</name>
    <dbReference type="NCBI Taxonomy" id="1093978"/>
    <lineage>
        <taxon>Eukaryota</taxon>
        <taxon>Metazoa</taxon>
        <taxon>Spiralia</taxon>
        <taxon>Lophotrochozoa</taxon>
        <taxon>Mollusca</taxon>
        <taxon>Gastropoda</taxon>
        <taxon>Heterobranchia</taxon>
        <taxon>Euthyneura</taxon>
        <taxon>Panpulmonata</taxon>
        <taxon>Sacoglossa</taxon>
        <taxon>Placobranchoidea</taxon>
        <taxon>Plakobranchidae</taxon>
        <taxon>Elysia</taxon>
    </lineage>
</organism>
<dbReference type="Proteomes" id="UP000762676">
    <property type="component" value="Unassembled WGS sequence"/>
</dbReference>
<proteinExistence type="predicted"/>
<dbReference type="EMBL" id="BMAT01008953">
    <property type="protein sequence ID" value="GFR95952.1"/>
    <property type="molecule type" value="Genomic_DNA"/>
</dbReference>
<reference evidence="1 2" key="1">
    <citation type="journal article" date="2021" name="Elife">
        <title>Chloroplast acquisition without the gene transfer in kleptoplastic sea slugs, Plakobranchus ocellatus.</title>
        <authorList>
            <person name="Maeda T."/>
            <person name="Takahashi S."/>
            <person name="Yoshida T."/>
            <person name="Shimamura S."/>
            <person name="Takaki Y."/>
            <person name="Nagai Y."/>
            <person name="Toyoda A."/>
            <person name="Suzuki Y."/>
            <person name="Arimoto A."/>
            <person name="Ishii H."/>
            <person name="Satoh N."/>
            <person name="Nishiyama T."/>
            <person name="Hasebe M."/>
            <person name="Maruyama T."/>
            <person name="Minagawa J."/>
            <person name="Obokata J."/>
            <person name="Shigenobu S."/>
        </authorList>
    </citation>
    <scope>NUCLEOTIDE SEQUENCE [LARGE SCALE GENOMIC DNA]</scope>
</reference>
<evidence type="ECO:0000313" key="2">
    <source>
        <dbReference type="Proteomes" id="UP000762676"/>
    </source>
</evidence>
<evidence type="ECO:0000313" key="1">
    <source>
        <dbReference type="EMBL" id="GFR95952.1"/>
    </source>
</evidence>